<evidence type="ECO:0000313" key="1">
    <source>
        <dbReference type="EMBL" id="TVV75972.1"/>
    </source>
</evidence>
<reference evidence="1 2" key="1">
    <citation type="submission" date="2019-07" db="EMBL/GenBank/DDBJ databases">
        <title>Sphingomonas solaris sp. nov., isolated from a solar panel from Boston, Massachusetts.</title>
        <authorList>
            <person name="Tanner K."/>
            <person name="Pascual J."/>
            <person name="Mancuso C."/>
            <person name="Pereto J."/>
            <person name="Khalil A."/>
            <person name="Vilanova C."/>
        </authorList>
    </citation>
    <scope>NUCLEOTIDE SEQUENCE [LARGE SCALE GENOMIC DNA]</scope>
    <source>
        <strain evidence="1 2">R4DWN</strain>
    </source>
</reference>
<accession>A0A558R9L6</accession>
<gene>
    <name evidence="1" type="ORF">FOY91_05700</name>
</gene>
<sequence>MDDVVILRTPIGDRILDPGTTSEPTLLQAIDELPDNIARVDAFLWLARWVDASSVQAALVRLLEREDDATSLAEMIDGLESLAAIPPTLAQPIWDALRPRFEARSEHSWMRCHALRGGLLVVQNSPSLIRRLQAYILDVDAQDDGAYLRHVAKVAGVILRRYPDDDFRAVLHTLAGVEASADEAALELGLDQLRQSLVAQTQTGVSLALASAREWFERSLTSSENRPDARLYEICASVLIATQATGLDGALDRRLPELRRWAFEFSAYAAASHCATSWLSGIPQERFHWLSMASKLATLGRSFTKDIWLHANLVIEEELLAIFFVGERIFGRSDASGMNLLARNAIVTALRRRSFYVEAIDQWLVENGDSTLAPSVRQVRDAVRQTVVDGIHRHPFDEAAEVRIADLLRKSGVDAATAAMTAAQIEVAVDRNQPVAPVWQRMMDDLSECADIDRCPAKALLETMCTLMLRFLEFRASVGTATDPSSEYVFRRGSNLPVEHDLHLDFLKFLSSTDTPSIQAEARDTGGGRSDIAIAFRGLKTIVEVKKDDNVPDNKTLAQRYAGQATGYLTTGVRFGFLLVLDLTDRAGHQPHISEQISVERKKPTGSDVEYHVITARIQGKRKTPHQLR</sequence>
<name>A0A558R9L6_9SPHN</name>
<comment type="caution">
    <text evidence="1">The sequence shown here is derived from an EMBL/GenBank/DDBJ whole genome shotgun (WGS) entry which is preliminary data.</text>
</comment>
<dbReference type="EMBL" id="VNIM01000015">
    <property type="protein sequence ID" value="TVV75972.1"/>
    <property type="molecule type" value="Genomic_DNA"/>
</dbReference>
<dbReference type="OrthoDB" id="7968592at2"/>
<proteinExistence type="predicted"/>
<keyword evidence="2" id="KW-1185">Reference proteome</keyword>
<evidence type="ECO:0000313" key="2">
    <source>
        <dbReference type="Proteomes" id="UP000318681"/>
    </source>
</evidence>
<dbReference type="AlphaFoldDB" id="A0A558R9L6"/>
<protein>
    <submittedName>
        <fullName evidence="1">Uncharacterized protein</fullName>
    </submittedName>
</protein>
<dbReference type="Proteomes" id="UP000318681">
    <property type="component" value="Unassembled WGS sequence"/>
</dbReference>
<organism evidence="1 2">
    <name type="scientific">Alterirhizorhabdus solaris</name>
    <dbReference type="NCBI Taxonomy" id="2529389"/>
    <lineage>
        <taxon>Bacteria</taxon>
        <taxon>Pseudomonadati</taxon>
        <taxon>Pseudomonadota</taxon>
        <taxon>Alphaproteobacteria</taxon>
        <taxon>Sphingomonadales</taxon>
        <taxon>Rhizorhabdaceae</taxon>
        <taxon>Alterirhizorhabdus</taxon>
    </lineage>
</organism>